<evidence type="ECO:0000256" key="1">
    <source>
        <dbReference type="SAM" id="MobiDB-lite"/>
    </source>
</evidence>
<gene>
    <name evidence="2" type="ORF">MRATA1EN1_LOCUS14736</name>
</gene>
<accession>A0ABN8YWC5</accession>
<dbReference type="EMBL" id="OX459961">
    <property type="protein sequence ID" value="CAI9165774.1"/>
    <property type="molecule type" value="Genomic_DNA"/>
</dbReference>
<feature type="compositionally biased region" description="Polar residues" evidence="1">
    <location>
        <begin position="1"/>
        <end position="10"/>
    </location>
</feature>
<evidence type="ECO:0000313" key="2">
    <source>
        <dbReference type="EMBL" id="CAI9165774.1"/>
    </source>
</evidence>
<evidence type="ECO:0000313" key="3">
    <source>
        <dbReference type="Proteomes" id="UP001176941"/>
    </source>
</evidence>
<name>A0ABN8YWC5_RANTA</name>
<feature type="region of interest" description="Disordered" evidence="1">
    <location>
        <begin position="1"/>
        <end position="27"/>
    </location>
</feature>
<reference evidence="2" key="1">
    <citation type="submission" date="2023-04" db="EMBL/GenBank/DDBJ databases">
        <authorList>
            <consortium name="ELIXIR-Norway"/>
        </authorList>
    </citation>
    <scope>NUCLEOTIDE SEQUENCE [LARGE SCALE GENOMIC DNA]</scope>
</reference>
<keyword evidence="3" id="KW-1185">Reference proteome</keyword>
<proteinExistence type="predicted"/>
<sequence length="99" mass="9752">MTWSQGQSDIASGEAEGAASPGSLEDRAAAFAIEQEGRDPGLGYCGGLAGRSEAPGGPPAGEVGRAAARAPELSDLGRTVPGCPARTAGRGLLSQDSGR</sequence>
<feature type="compositionally biased region" description="Low complexity" evidence="1">
    <location>
        <begin position="50"/>
        <end position="71"/>
    </location>
</feature>
<dbReference type="Proteomes" id="UP001176941">
    <property type="component" value="Chromosome 25"/>
</dbReference>
<protein>
    <submittedName>
        <fullName evidence="2">Uncharacterized protein</fullName>
    </submittedName>
</protein>
<organism evidence="2 3">
    <name type="scientific">Rangifer tarandus platyrhynchus</name>
    <name type="common">Svalbard reindeer</name>
    <dbReference type="NCBI Taxonomy" id="3082113"/>
    <lineage>
        <taxon>Eukaryota</taxon>
        <taxon>Metazoa</taxon>
        <taxon>Chordata</taxon>
        <taxon>Craniata</taxon>
        <taxon>Vertebrata</taxon>
        <taxon>Euteleostomi</taxon>
        <taxon>Mammalia</taxon>
        <taxon>Eutheria</taxon>
        <taxon>Laurasiatheria</taxon>
        <taxon>Artiodactyla</taxon>
        <taxon>Ruminantia</taxon>
        <taxon>Pecora</taxon>
        <taxon>Cervidae</taxon>
        <taxon>Odocoileinae</taxon>
        <taxon>Rangifer</taxon>
    </lineage>
</organism>
<feature type="compositionally biased region" description="Low complexity" evidence="1">
    <location>
        <begin position="11"/>
        <end position="23"/>
    </location>
</feature>
<feature type="region of interest" description="Disordered" evidence="1">
    <location>
        <begin position="43"/>
        <end position="99"/>
    </location>
</feature>